<dbReference type="Gene3D" id="3.40.50.720">
    <property type="entry name" value="NAD(P)-binding Rossmann-like Domain"/>
    <property type="match status" value="2"/>
</dbReference>
<dbReference type="PANTHER" id="PTHR43026">
    <property type="entry name" value="2-HYDROXYACID DEHYDROGENASE HOMOLOG 1-RELATED"/>
    <property type="match status" value="1"/>
</dbReference>
<evidence type="ECO:0000256" key="2">
    <source>
        <dbReference type="ARBA" id="ARBA00012969"/>
    </source>
</evidence>
<name>G5JGU8_9STAP</name>
<dbReference type="PANTHER" id="PTHR43026:SF1">
    <property type="entry name" value="2-HYDROXYACID DEHYDROGENASE HOMOLOG 1-RELATED"/>
    <property type="match status" value="1"/>
</dbReference>
<evidence type="ECO:0000256" key="7">
    <source>
        <dbReference type="ARBA" id="ARBA00049040"/>
    </source>
</evidence>
<keyword evidence="5" id="KW-0520">NAD</keyword>
<dbReference type="GO" id="GO:0008720">
    <property type="term" value="F:D-lactate dehydrogenase (NAD+) activity"/>
    <property type="evidence" value="ECO:0007669"/>
    <property type="project" value="UniProtKB-EC"/>
</dbReference>
<dbReference type="Proteomes" id="UP000005413">
    <property type="component" value="Unassembled WGS sequence"/>
</dbReference>
<protein>
    <recommendedName>
        <fullName evidence="3">D-lactate dehydrogenase</fullName>
        <ecNumber evidence="2">1.1.1.28</ecNumber>
    </recommendedName>
    <alternativeName>
        <fullName evidence="6">D-specific 2-hydroxyacid dehydrogenase</fullName>
    </alternativeName>
</protein>
<feature type="domain" description="D-isomer specific 2-hydroxyacid dehydrogenase NAD-binding" evidence="10">
    <location>
        <begin position="112"/>
        <end position="300"/>
    </location>
</feature>
<comment type="similarity">
    <text evidence="1 8">Belongs to the D-isomer specific 2-hydroxyacid dehydrogenase family.</text>
</comment>
<dbReference type="PROSITE" id="PS00671">
    <property type="entry name" value="D_2_HYDROXYACID_DH_3"/>
    <property type="match status" value="1"/>
</dbReference>
<keyword evidence="4 8" id="KW-0560">Oxidoreductase</keyword>
<dbReference type="EMBL" id="AEUN01000219">
    <property type="protein sequence ID" value="EHJ08587.1"/>
    <property type="molecule type" value="Genomic_DNA"/>
</dbReference>
<keyword evidence="12" id="KW-1185">Reference proteome</keyword>
<reference evidence="11 12" key="1">
    <citation type="journal article" date="2012" name="BMC Genomics">
        <title>Comparative genomic analysis of the genus Staphylococcus including Staphylococcus aureus and its newly described sister species Staphylococcus simiae.</title>
        <authorList>
            <person name="Suzuki H."/>
            <person name="Lefebure T."/>
            <person name="Pavinski Bitar P."/>
            <person name="Stanhope M.J."/>
        </authorList>
    </citation>
    <scope>NUCLEOTIDE SEQUENCE [LARGE SCALE GENOMIC DNA]</scope>
    <source>
        <strain evidence="11 12">CCM 7213</strain>
    </source>
</reference>
<dbReference type="Pfam" id="PF00389">
    <property type="entry name" value="2-Hacid_dh"/>
    <property type="match status" value="1"/>
</dbReference>
<evidence type="ECO:0000256" key="4">
    <source>
        <dbReference type="ARBA" id="ARBA00023002"/>
    </source>
</evidence>
<proteinExistence type="inferred from homology"/>
<evidence type="ECO:0000256" key="6">
    <source>
        <dbReference type="ARBA" id="ARBA00030947"/>
    </source>
</evidence>
<evidence type="ECO:0000256" key="5">
    <source>
        <dbReference type="ARBA" id="ARBA00023027"/>
    </source>
</evidence>
<gene>
    <name evidence="11" type="ORF">SS7213T_03355</name>
</gene>
<dbReference type="EC" id="1.1.1.28" evidence="2"/>
<dbReference type="InterPro" id="IPR006139">
    <property type="entry name" value="D-isomer_2_OHA_DH_cat_dom"/>
</dbReference>
<evidence type="ECO:0000256" key="3">
    <source>
        <dbReference type="ARBA" id="ARBA00014095"/>
    </source>
</evidence>
<feature type="domain" description="D-isomer specific 2-hydroxyacid dehydrogenase catalytic" evidence="9">
    <location>
        <begin position="8"/>
        <end position="332"/>
    </location>
</feature>
<evidence type="ECO:0000313" key="12">
    <source>
        <dbReference type="Proteomes" id="UP000005413"/>
    </source>
</evidence>
<evidence type="ECO:0000259" key="10">
    <source>
        <dbReference type="Pfam" id="PF02826"/>
    </source>
</evidence>
<comment type="catalytic activity">
    <reaction evidence="7">
        <text>(R)-lactate + NAD(+) = pyruvate + NADH + H(+)</text>
        <dbReference type="Rhea" id="RHEA:16369"/>
        <dbReference type="ChEBI" id="CHEBI:15361"/>
        <dbReference type="ChEBI" id="CHEBI:15378"/>
        <dbReference type="ChEBI" id="CHEBI:16004"/>
        <dbReference type="ChEBI" id="CHEBI:57540"/>
        <dbReference type="ChEBI" id="CHEBI:57945"/>
        <dbReference type="EC" id="1.1.1.28"/>
    </reaction>
</comment>
<comment type="caution">
    <text evidence="11">The sequence shown here is derived from an EMBL/GenBank/DDBJ whole genome shotgun (WGS) entry which is preliminary data.</text>
</comment>
<dbReference type="RefSeq" id="WP_002462499.1">
    <property type="nucleotide sequence ID" value="NZ_AEUN01000219.1"/>
</dbReference>
<dbReference type="InterPro" id="IPR058205">
    <property type="entry name" value="D-LDH-like"/>
</dbReference>
<dbReference type="CDD" id="cd12186">
    <property type="entry name" value="LDH"/>
    <property type="match status" value="1"/>
</dbReference>
<dbReference type="OrthoDB" id="9805416at2"/>
<sequence>MTKIKIMSVRDEDRQYIDKWATEHQVTVELTTEPLTEENIDTVAGFDGLSLSQQLPLTENMYSKLQQFGIKQIAQRSAGFDTYDLDLANKYQLIVSNVPSYSPSSIAEFAVTQAINMVRNFNDIQQKVIAHDFRWEPSILSQSIRDLKVAVIGTGRIGSVVARIFAEGYQSDVVAYDPFPNEHVAQFVDYKASLEEAVREADIVTLHVPATKYNHYLFDEHIFAQFKKGAIFVNCARGSLVNTKALLSALDKGLIKGAALDTYEFERGLFPSDQRNHALNDDLLQTLIDRQDIILTPHIAFYTEAAVENLIVDALNATLDVLNTGDTALRVN</sequence>
<evidence type="ECO:0000259" key="9">
    <source>
        <dbReference type="Pfam" id="PF00389"/>
    </source>
</evidence>
<dbReference type="SUPFAM" id="SSF51735">
    <property type="entry name" value="NAD(P)-binding Rossmann-fold domains"/>
    <property type="match status" value="1"/>
</dbReference>
<evidence type="ECO:0000256" key="1">
    <source>
        <dbReference type="ARBA" id="ARBA00005854"/>
    </source>
</evidence>
<dbReference type="AlphaFoldDB" id="G5JGU8"/>
<accession>G5JGU8</accession>
<dbReference type="PROSITE" id="PS00670">
    <property type="entry name" value="D_2_HYDROXYACID_DH_2"/>
    <property type="match status" value="1"/>
</dbReference>
<dbReference type="NCBIfam" id="NF006374">
    <property type="entry name" value="PRK08605.1"/>
    <property type="match status" value="1"/>
</dbReference>
<dbReference type="GO" id="GO:0051287">
    <property type="term" value="F:NAD binding"/>
    <property type="evidence" value="ECO:0007669"/>
    <property type="project" value="InterPro"/>
</dbReference>
<dbReference type="PROSITE" id="PS00065">
    <property type="entry name" value="D_2_HYDROXYACID_DH_1"/>
    <property type="match status" value="1"/>
</dbReference>
<organism evidence="11 12">
    <name type="scientific">Staphylococcus simiae CCM 7213 = CCUG 51256</name>
    <dbReference type="NCBI Taxonomy" id="911238"/>
    <lineage>
        <taxon>Bacteria</taxon>
        <taxon>Bacillati</taxon>
        <taxon>Bacillota</taxon>
        <taxon>Bacilli</taxon>
        <taxon>Bacillales</taxon>
        <taxon>Staphylococcaceae</taxon>
        <taxon>Staphylococcus</taxon>
    </lineage>
</organism>
<dbReference type="Pfam" id="PF02826">
    <property type="entry name" value="2-Hacid_dh_C"/>
    <property type="match status" value="1"/>
</dbReference>
<evidence type="ECO:0000313" key="11">
    <source>
        <dbReference type="EMBL" id="EHJ08587.1"/>
    </source>
</evidence>
<dbReference type="SUPFAM" id="SSF52283">
    <property type="entry name" value="Formate/glycerate dehydrogenase catalytic domain-like"/>
    <property type="match status" value="1"/>
</dbReference>
<dbReference type="InterPro" id="IPR029753">
    <property type="entry name" value="D-isomer_DH_CS"/>
</dbReference>
<dbReference type="InterPro" id="IPR006140">
    <property type="entry name" value="D-isomer_DH_NAD-bd"/>
</dbReference>
<dbReference type="PATRIC" id="fig|911238.3.peg.564"/>
<dbReference type="InterPro" id="IPR029752">
    <property type="entry name" value="D-isomer_DH_CS1"/>
</dbReference>
<evidence type="ECO:0000256" key="8">
    <source>
        <dbReference type="RuleBase" id="RU003719"/>
    </source>
</evidence>
<dbReference type="InterPro" id="IPR036291">
    <property type="entry name" value="NAD(P)-bd_dom_sf"/>
</dbReference>